<dbReference type="Pfam" id="PF13639">
    <property type="entry name" value="zf-RING_2"/>
    <property type="match status" value="1"/>
</dbReference>
<keyword evidence="9" id="KW-0862">Zinc</keyword>
<keyword evidence="5 12" id="KW-0812">Transmembrane</keyword>
<dbReference type="SMART" id="SM00184">
    <property type="entry name" value="RING"/>
    <property type="match status" value="1"/>
</dbReference>
<evidence type="ECO:0000256" key="8">
    <source>
        <dbReference type="ARBA" id="ARBA00022786"/>
    </source>
</evidence>
<dbReference type="InterPro" id="IPR013083">
    <property type="entry name" value="Znf_RING/FYVE/PHD"/>
</dbReference>
<sequence length="167" mass="19968">MNFYDYHYHNNEHNHDNMNNQDNINNLDNINNHDNINNMIDKDDMNITVVDYDNGYNGIFTSVLLISFMTGTFIYIGNYTYLKLVDYFNRRYNNDNSLTENINIDKLDNIVVLNNLPENECCICLEKYKENDILIKLKCNHMFHKECLEPWFNNNKKSCPLCRFKLV</sequence>
<dbReference type="GO" id="GO:0061630">
    <property type="term" value="F:ubiquitin protein ligase activity"/>
    <property type="evidence" value="ECO:0007669"/>
    <property type="project" value="UniProtKB-EC"/>
</dbReference>
<dbReference type="PANTHER" id="PTHR45977">
    <property type="entry name" value="TARGET OF ERK KINASE MPK-1"/>
    <property type="match status" value="1"/>
</dbReference>
<evidence type="ECO:0000256" key="6">
    <source>
        <dbReference type="ARBA" id="ARBA00022723"/>
    </source>
</evidence>
<evidence type="ECO:0000256" key="10">
    <source>
        <dbReference type="ARBA" id="ARBA00022989"/>
    </source>
</evidence>
<keyword evidence="11 12" id="KW-0472">Membrane</keyword>
<comment type="catalytic activity">
    <reaction evidence="1">
        <text>S-ubiquitinyl-[E2 ubiquitin-conjugating enzyme]-L-cysteine + [acceptor protein]-L-lysine = [E2 ubiquitin-conjugating enzyme]-L-cysteine + N(6)-ubiquitinyl-[acceptor protein]-L-lysine.</text>
        <dbReference type="EC" id="2.3.2.27"/>
    </reaction>
</comment>
<proteinExistence type="predicted"/>
<evidence type="ECO:0000256" key="9">
    <source>
        <dbReference type="ARBA" id="ARBA00022833"/>
    </source>
</evidence>
<comment type="subcellular location">
    <subcellularLocation>
        <location evidence="2">Membrane</location>
        <topology evidence="2">Multi-pass membrane protein</topology>
    </subcellularLocation>
</comment>
<evidence type="ECO:0000256" key="1">
    <source>
        <dbReference type="ARBA" id="ARBA00000900"/>
    </source>
</evidence>
<dbReference type="CDD" id="cd16454">
    <property type="entry name" value="RING-H2_PA-TM-RING"/>
    <property type="match status" value="1"/>
</dbReference>
<evidence type="ECO:0000256" key="2">
    <source>
        <dbReference type="ARBA" id="ARBA00004141"/>
    </source>
</evidence>
<evidence type="ECO:0000256" key="11">
    <source>
        <dbReference type="ARBA" id="ARBA00023136"/>
    </source>
</evidence>
<name>A0A6C0C7A3_9ZZZZ</name>
<keyword evidence="10 12" id="KW-1133">Transmembrane helix</keyword>
<evidence type="ECO:0000313" key="14">
    <source>
        <dbReference type="EMBL" id="QHS99528.1"/>
    </source>
</evidence>
<dbReference type="InterPro" id="IPR001841">
    <property type="entry name" value="Znf_RING"/>
</dbReference>
<keyword evidence="6" id="KW-0479">Metal-binding</keyword>
<feature type="transmembrane region" description="Helical" evidence="12">
    <location>
        <begin position="59"/>
        <end position="82"/>
    </location>
</feature>
<reference evidence="14" key="1">
    <citation type="journal article" date="2020" name="Nature">
        <title>Giant virus diversity and host interactions through global metagenomics.</title>
        <authorList>
            <person name="Schulz F."/>
            <person name="Roux S."/>
            <person name="Paez-Espino D."/>
            <person name="Jungbluth S."/>
            <person name="Walsh D.A."/>
            <person name="Denef V.J."/>
            <person name="McMahon K.D."/>
            <person name="Konstantinidis K.T."/>
            <person name="Eloe-Fadrosh E.A."/>
            <person name="Kyrpides N.C."/>
            <person name="Woyke T."/>
        </authorList>
    </citation>
    <scope>NUCLEOTIDE SEQUENCE</scope>
    <source>
        <strain evidence="14">GVMAG-M-3300020187-37</strain>
    </source>
</reference>
<evidence type="ECO:0000256" key="4">
    <source>
        <dbReference type="ARBA" id="ARBA00022679"/>
    </source>
</evidence>
<dbReference type="EC" id="2.3.2.27" evidence="3"/>
<evidence type="ECO:0000256" key="5">
    <source>
        <dbReference type="ARBA" id="ARBA00022692"/>
    </source>
</evidence>
<dbReference type="GO" id="GO:0016567">
    <property type="term" value="P:protein ubiquitination"/>
    <property type="evidence" value="ECO:0007669"/>
    <property type="project" value="TreeGrafter"/>
</dbReference>
<feature type="domain" description="RING-type" evidence="13">
    <location>
        <begin position="121"/>
        <end position="163"/>
    </location>
</feature>
<dbReference type="GO" id="GO:0016020">
    <property type="term" value="C:membrane"/>
    <property type="evidence" value="ECO:0007669"/>
    <property type="project" value="UniProtKB-SubCell"/>
</dbReference>
<dbReference type="EMBL" id="MN739344">
    <property type="protein sequence ID" value="QHS99528.1"/>
    <property type="molecule type" value="Genomic_DNA"/>
</dbReference>
<dbReference type="AlphaFoldDB" id="A0A6C0C7A3"/>
<evidence type="ECO:0000256" key="3">
    <source>
        <dbReference type="ARBA" id="ARBA00012483"/>
    </source>
</evidence>
<dbReference type="Gene3D" id="3.30.40.10">
    <property type="entry name" value="Zinc/RING finger domain, C3HC4 (zinc finger)"/>
    <property type="match status" value="1"/>
</dbReference>
<dbReference type="PANTHER" id="PTHR45977:SF4">
    <property type="entry name" value="RING-TYPE DOMAIN-CONTAINING PROTEIN"/>
    <property type="match status" value="1"/>
</dbReference>
<organism evidence="14">
    <name type="scientific">viral metagenome</name>
    <dbReference type="NCBI Taxonomy" id="1070528"/>
    <lineage>
        <taxon>unclassified sequences</taxon>
        <taxon>metagenomes</taxon>
        <taxon>organismal metagenomes</taxon>
    </lineage>
</organism>
<accession>A0A6C0C7A3</accession>
<dbReference type="GO" id="GO:0008270">
    <property type="term" value="F:zinc ion binding"/>
    <property type="evidence" value="ECO:0007669"/>
    <property type="project" value="UniProtKB-KW"/>
</dbReference>
<evidence type="ECO:0000256" key="7">
    <source>
        <dbReference type="ARBA" id="ARBA00022771"/>
    </source>
</evidence>
<keyword evidence="8" id="KW-0833">Ubl conjugation pathway</keyword>
<dbReference type="PROSITE" id="PS50089">
    <property type="entry name" value="ZF_RING_2"/>
    <property type="match status" value="1"/>
</dbReference>
<keyword evidence="4" id="KW-0808">Transferase</keyword>
<evidence type="ECO:0000259" key="13">
    <source>
        <dbReference type="PROSITE" id="PS50089"/>
    </source>
</evidence>
<dbReference type="GO" id="GO:0006511">
    <property type="term" value="P:ubiquitin-dependent protein catabolic process"/>
    <property type="evidence" value="ECO:0007669"/>
    <property type="project" value="TreeGrafter"/>
</dbReference>
<evidence type="ECO:0000256" key="12">
    <source>
        <dbReference type="SAM" id="Phobius"/>
    </source>
</evidence>
<dbReference type="SUPFAM" id="SSF57850">
    <property type="entry name" value="RING/U-box"/>
    <property type="match status" value="1"/>
</dbReference>
<keyword evidence="7" id="KW-0863">Zinc-finger</keyword>
<protein>
    <recommendedName>
        <fullName evidence="3">RING-type E3 ubiquitin transferase</fullName>
        <ecNumber evidence="3">2.3.2.27</ecNumber>
    </recommendedName>
</protein>